<accession>D6WW38</accession>
<dbReference type="PANTHER" id="PTHR13593:SF113">
    <property type="entry name" value="SI:DKEY-266F7.9"/>
    <property type="match status" value="1"/>
</dbReference>
<dbReference type="AlphaFoldDB" id="D6WW38"/>
<dbReference type="SMART" id="SM00148">
    <property type="entry name" value="PLCXc"/>
    <property type="match status" value="1"/>
</dbReference>
<keyword evidence="3" id="KW-1185">Reference proteome</keyword>
<evidence type="ECO:0000259" key="1">
    <source>
        <dbReference type="SMART" id="SM00148"/>
    </source>
</evidence>
<dbReference type="InterPro" id="IPR042158">
    <property type="entry name" value="PLCXD1/2/3"/>
</dbReference>
<dbReference type="OrthoDB" id="1046782at2759"/>
<dbReference type="OMA" id="ALPAMMH"/>
<reference evidence="2 3" key="1">
    <citation type="journal article" date="2008" name="Nature">
        <title>The genome of the model beetle and pest Tribolium castaneum.</title>
        <authorList>
            <consortium name="Tribolium Genome Sequencing Consortium"/>
            <person name="Richards S."/>
            <person name="Gibbs R.A."/>
            <person name="Weinstock G.M."/>
            <person name="Brown S.J."/>
            <person name="Denell R."/>
            <person name="Beeman R.W."/>
            <person name="Gibbs R."/>
            <person name="Beeman R.W."/>
            <person name="Brown S.J."/>
            <person name="Bucher G."/>
            <person name="Friedrich M."/>
            <person name="Grimmelikhuijzen C.J."/>
            <person name="Klingler M."/>
            <person name="Lorenzen M."/>
            <person name="Richards S."/>
            <person name="Roth S."/>
            <person name="Schroder R."/>
            <person name="Tautz D."/>
            <person name="Zdobnov E.M."/>
            <person name="Muzny D."/>
            <person name="Gibbs R.A."/>
            <person name="Weinstock G.M."/>
            <person name="Attaway T."/>
            <person name="Bell S."/>
            <person name="Buhay C.J."/>
            <person name="Chandrabose M.N."/>
            <person name="Chavez D."/>
            <person name="Clerk-Blankenburg K.P."/>
            <person name="Cree A."/>
            <person name="Dao M."/>
            <person name="Davis C."/>
            <person name="Chacko J."/>
            <person name="Dinh H."/>
            <person name="Dugan-Rocha S."/>
            <person name="Fowler G."/>
            <person name="Garner T.T."/>
            <person name="Garnes J."/>
            <person name="Gnirke A."/>
            <person name="Hawes A."/>
            <person name="Hernandez J."/>
            <person name="Hines S."/>
            <person name="Holder M."/>
            <person name="Hume J."/>
            <person name="Jhangiani S.N."/>
            <person name="Joshi V."/>
            <person name="Khan Z.M."/>
            <person name="Jackson L."/>
            <person name="Kovar C."/>
            <person name="Kowis A."/>
            <person name="Lee S."/>
            <person name="Lewis L.R."/>
            <person name="Margolis J."/>
            <person name="Morgan M."/>
            <person name="Nazareth L.V."/>
            <person name="Nguyen N."/>
            <person name="Okwuonu G."/>
            <person name="Parker D."/>
            <person name="Richards S."/>
            <person name="Ruiz S.J."/>
            <person name="Santibanez J."/>
            <person name="Savard J."/>
            <person name="Scherer S.E."/>
            <person name="Schneider B."/>
            <person name="Sodergren E."/>
            <person name="Tautz D."/>
            <person name="Vattahil S."/>
            <person name="Villasana D."/>
            <person name="White C.S."/>
            <person name="Wright R."/>
            <person name="Park Y."/>
            <person name="Beeman R.W."/>
            <person name="Lord J."/>
            <person name="Oppert B."/>
            <person name="Lorenzen M."/>
            <person name="Brown S."/>
            <person name="Wang L."/>
            <person name="Savard J."/>
            <person name="Tautz D."/>
            <person name="Richards S."/>
            <person name="Weinstock G."/>
            <person name="Gibbs R.A."/>
            <person name="Liu Y."/>
            <person name="Worley K."/>
            <person name="Weinstock G."/>
            <person name="Elsik C.G."/>
            <person name="Reese J.T."/>
            <person name="Elhaik E."/>
            <person name="Landan G."/>
            <person name="Graur D."/>
            <person name="Arensburger P."/>
            <person name="Atkinson P."/>
            <person name="Beeman R.W."/>
            <person name="Beidler J."/>
            <person name="Brown S.J."/>
            <person name="Demuth J.P."/>
            <person name="Drury D.W."/>
            <person name="Du Y.Z."/>
            <person name="Fujiwara H."/>
            <person name="Lorenzen M."/>
            <person name="Maselli V."/>
            <person name="Osanai M."/>
            <person name="Park Y."/>
            <person name="Robertson H.M."/>
            <person name="Tu Z."/>
            <person name="Wang J.J."/>
            <person name="Wang S."/>
            <person name="Richards S."/>
            <person name="Song H."/>
            <person name="Zhang L."/>
            <person name="Sodergren E."/>
            <person name="Werner D."/>
            <person name="Stanke M."/>
            <person name="Morgenstern B."/>
            <person name="Solovyev V."/>
            <person name="Kosarev P."/>
            <person name="Brown G."/>
            <person name="Chen H.C."/>
            <person name="Ermolaeva O."/>
            <person name="Hlavina W."/>
            <person name="Kapustin Y."/>
            <person name="Kiryutin B."/>
            <person name="Kitts P."/>
            <person name="Maglott D."/>
            <person name="Pruitt K."/>
            <person name="Sapojnikov V."/>
            <person name="Souvorov A."/>
            <person name="Mackey A.J."/>
            <person name="Waterhouse R.M."/>
            <person name="Wyder S."/>
            <person name="Zdobnov E.M."/>
            <person name="Zdobnov E.M."/>
            <person name="Wyder S."/>
            <person name="Kriventseva E.V."/>
            <person name="Kadowaki T."/>
            <person name="Bork P."/>
            <person name="Aranda M."/>
            <person name="Bao R."/>
            <person name="Beermann A."/>
            <person name="Berns N."/>
            <person name="Bolognesi R."/>
            <person name="Bonneton F."/>
            <person name="Bopp D."/>
            <person name="Brown S.J."/>
            <person name="Bucher G."/>
            <person name="Butts T."/>
            <person name="Chaumot A."/>
            <person name="Denell R.E."/>
            <person name="Ferrier D.E."/>
            <person name="Friedrich M."/>
            <person name="Gordon C.M."/>
            <person name="Jindra M."/>
            <person name="Klingler M."/>
            <person name="Lan Q."/>
            <person name="Lattorff H.M."/>
            <person name="Laudet V."/>
            <person name="von Levetsow C."/>
            <person name="Liu Z."/>
            <person name="Lutz R."/>
            <person name="Lynch J.A."/>
            <person name="da Fonseca R.N."/>
            <person name="Posnien N."/>
            <person name="Reuter R."/>
            <person name="Roth S."/>
            <person name="Savard J."/>
            <person name="Schinko J.B."/>
            <person name="Schmitt C."/>
            <person name="Schoppmeier M."/>
            <person name="Schroder R."/>
            <person name="Shippy T.D."/>
            <person name="Simonnet F."/>
            <person name="Marques-Souza H."/>
            <person name="Tautz D."/>
            <person name="Tomoyasu Y."/>
            <person name="Trauner J."/>
            <person name="Van der Zee M."/>
            <person name="Vervoort M."/>
            <person name="Wittkopp N."/>
            <person name="Wimmer E.A."/>
            <person name="Yang X."/>
            <person name="Jones A.K."/>
            <person name="Sattelle D.B."/>
            <person name="Ebert P.R."/>
            <person name="Nelson D."/>
            <person name="Scott J.G."/>
            <person name="Beeman R.W."/>
            <person name="Muthukrishnan S."/>
            <person name="Kramer K.J."/>
            <person name="Arakane Y."/>
            <person name="Beeman R.W."/>
            <person name="Zhu Q."/>
            <person name="Hogenkamp D."/>
            <person name="Dixit R."/>
            <person name="Oppert B."/>
            <person name="Jiang H."/>
            <person name="Zou Z."/>
            <person name="Marshall J."/>
            <person name="Elpidina E."/>
            <person name="Vinokurov K."/>
            <person name="Oppert C."/>
            <person name="Zou Z."/>
            <person name="Evans J."/>
            <person name="Lu Z."/>
            <person name="Zhao P."/>
            <person name="Sumathipala N."/>
            <person name="Altincicek B."/>
            <person name="Vilcinskas A."/>
            <person name="Williams M."/>
            <person name="Hultmark D."/>
            <person name="Hetru C."/>
            <person name="Jiang H."/>
            <person name="Grimmelikhuijzen C.J."/>
            <person name="Hauser F."/>
            <person name="Cazzamali G."/>
            <person name="Williamson M."/>
            <person name="Park Y."/>
            <person name="Li B."/>
            <person name="Tanaka Y."/>
            <person name="Predel R."/>
            <person name="Neupert S."/>
            <person name="Schachtner J."/>
            <person name="Verleyen P."/>
            <person name="Raible F."/>
            <person name="Bork P."/>
            <person name="Friedrich M."/>
            <person name="Walden K.K."/>
            <person name="Robertson H.M."/>
            <person name="Angeli S."/>
            <person name="Foret S."/>
            <person name="Bucher G."/>
            <person name="Schuetz S."/>
            <person name="Maleszka R."/>
            <person name="Wimmer E.A."/>
            <person name="Beeman R.W."/>
            <person name="Lorenzen M."/>
            <person name="Tomoyasu Y."/>
            <person name="Miller S.C."/>
            <person name="Grossmann D."/>
            <person name="Bucher G."/>
        </authorList>
    </citation>
    <scope>NUCLEOTIDE SEQUENCE [LARGE SCALE GENOMIC DNA]</scope>
    <source>
        <strain evidence="2 3">Georgia GA2</strain>
    </source>
</reference>
<dbReference type="InterPro" id="IPR000909">
    <property type="entry name" value="PLipase_C_PInositol-sp_X_dom"/>
</dbReference>
<feature type="domain" description="Phosphatidylinositol-specific phospholipase C X" evidence="1">
    <location>
        <begin position="30"/>
        <end position="203"/>
    </location>
</feature>
<organism evidence="2 3">
    <name type="scientific">Tribolium castaneum</name>
    <name type="common">Red flour beetle</name>
    <dbReference type="NCBI Taxonomy" id="7070"/>
    <lineage>
        <taxon>Eukaryota</taxon>
        <taxon>Metazoa</taxon>
        <taxon>Ecdysozoa</taxon>
        <taxon>Arthropoda</taxon>
        <taxon>Hexapoda</taxon>
        <taxon>Insecta</taxon>
        <taxon>Pterygota</taxon>
        <taxon>Neoptera</taxon>
        <taxon>Endopterygota</taxon>
        <taxon>Coleoptera</taxon>
        <taxon>Polyphaga</taxon>
        <taxon>Cucujiformia</taxon>
        <taxon>Tenebrionidae</taxon>
        <taxon>Tenebrionidae incertae sedis</taxon>
        <taxon>Tribolium</taxon>
    </lineage>
</organism>
<dbReference type="InterPro" id="IPR017946">
    <property type="entry name" value="PLC-like_Pdiesterase_TIM-brl"/>
</dbReference>
<dbReference type="CDD" id="cd08616">
    <property type="entry name" value="PI-PLCXD1c"/>
    <property type="match status" value="1"/>
</dbReference>
<proteinExistence type="predicted"/>
<evidence type="ECO:0000313" key="2">
    <source>
        <dbReference type="EMBL" id="EFA08659.1"/>
    </source>
</evidence>
<dbReference type="PANTHER" id="PTHR13593">
    <property type="match status" value="1"/>
</dbReference>
<dbReference type="InParanoid" id="D6WW38"/>
<dbReference type="SUPFAM" id="SSF51695">
    <property type="entry name" value="PLC-like phosphodiesterases"/>
    <property type="match status" value="1"/>
</dbReference>
<dbReference type="HOGENOM" id="CLU_051926_0_0_1"/>
<protein>
    <submittedName>
        <fullName evidence="2">PI-PLC X domain-containing protein 3-like Protein</fullName>
    </submittedName>
</protein>
<dbReference type="Gene3D" id="3.20.20.190">
    <property type="entry name" value="Phosphatidylinositol (PI) phosphodiesterase"/>
    <property type="match status" value="1"/>
</dbReference>
<dbReference type="FunCoup" id="D6WW38">
    <property type="interactions" value="110"/>
</dbReference>
<dbReference type="GO" id="GO:0008081">
    <property type="term" value="F:phosphoric diester hydrolase activity"/>
    <property type="evidence" value="ECO:0000318"/>
    <property type="project" value="GO_Central"/>
</dbReference>
<gene>
    <name evidence="2" type="primary">AUGUSTUS-3.0.2_06324</name>
    <name evidence="2" type="ORF">TcasGA2_TC006324</name>
</gene>
<dbReference type="Pfam" id="PF00388">
    <property type="entry name" value="PI-PLC-X"/>
    <property type="match status" value="1"/>
</dbReference>
<dbReference type="GO" id="GO:0006629">
    <property type="term" value="P:lipid metabolic process"/>
    <property type="evidence" value="ECO:0007669"/>
    <property type="project" value="InterPro"/>
</dbReference>
<dbReference type="EMBL" id="KQ971361">
    <property type="protein sequence ID" value="EFA08659.1"/>
    <property type="molecule type" value="Genomic_DNA"/>
</dbReference>
<name>D6WW38_TRICA</name>
<reference evidence="2 3" key="2">
    <citation type="journal article" date="2010" name="Nucleic Acids Res.">
        <title>BeetleBase in 2010: revisions to provide comprehensive genomic information for Tribolium castaneum.</title>
        <authorList>
            <person name="Kim H.S."/>
            <person name="Murphy T."/>
            <person name="Xia J."/>
            <person name="Caragea D."/>
            <person name="Park Y."/>
            <person name="Beeman R.W."/>
            <person name="Lorenzen M.D."/>
            <person name="Butcher S."/>
            <person name="Manak J.R."/>
            <person name="Brown S.J."/>
        </authorList>
    </citation>
    <scope>GENOME REANNOTATION</scope>
    <source>
        <strain evidence="2 3">Georgia GA2</strain>
    </source>
</reference>
<dbReference type="InterPro" id="IPR051057">
    <property type="entry name" value="PI-PLC_domain"/>
</dbReference>
<sequence>MKKHEVCLNMTKPSLLASNLEYWMTSLPQKLRTTPIINLAIPGSHDSMTYGITKDSEVSPDAEPILQQLKFLGPILTTFMERWSKTQAASATQQLKLGIRYFDLRIATKPNEDKFYFVHGLYSGEVGGILDEIKAFLDTHPFEVVILDCQHFYAFEQADHERLMQLLTSVFGHKLLPYMSHMDHITLQYMTNECRYQVIVVYRSDAARFGQPLLWPSGCFPTPWANTDSIPELIAFLSDMLKQRDPLMGYISQCVLTPSSCFVVTHLFSTLKDQCFLPLEGDKYQWLNEQMPGRGGVNIIISDFVDYEDGNFARFVIGLNDKLIEGGVKSELGGYLTPIGH</sequence>
<dbReference type="PhylomeDB" id="D6WW38"/>
<dbReference type="PROSITE" id="PS50007">
    <property type="entry name" value="PIPLC_X_DOMAIN"/>
    <property type="match status" value="1"/>
</dbReference>
<evidence type="ECO:0000313" key="3">
    <source>
        <dbReference type="Proteomes" id="UP000007266"/>
    </source>
</evidence>
<dbReference type="eggNOG" id="KOG4306">
    <property type="taxonomic scope" value="Eukaryota"/>
</dbReference>
<dbReference type="Proteomes" id="UP000007266">
    <property type="component" value="Linkage group 8"/>
</dbReference>